<dbReference type="InterPro" id="IPR027945">
    <property type="entry name" value="SseB_C"/>
</dbReference>
<dbReference type="STRING" id="1121322.SAMN02745136_04220"/>
<reference evidence="3 4" key="1">
    <citation type="submission" date="2016-11" db="EMBL/GenBank/DDBJ databases">
        <authorList>
            <person name="Jaros S."/>
            <person name="Januszkiewicz K."/>
            <person name="Wedrychowicz H."/>
        </authorList>
    </citation>
    <scope>NUCLEOTIDE SEQUENCE [LARGE SCALE GENOMIC DNA]</scope>
    <source>
        <strain evidence="3 4">DSM 15929</strain>
    </source>
</reference>
<dbReference type="InterPro" id="IPR009839">
    <property type="entry name" value="SseB_N"/>
</dbReference>
<dbReference type="Pfam" id="PF14581">
    <property type="entry name" value="SseB_C"/>
    <property type="match status" value="1"/>
</dbReference>
<evidence type="ECO:0000313" key="4">
    <source>
        <dbReference type="Proteomes" id="UP000184386"/>
    </source>
</evidence>
<gene>
    <name evidence="3" type="ORF">SAMN02745136_04220</name>
</gene>
<protein>
    <submittedName>
        <fullName evidence="3">SseB protein N-terminal domain-containing protein</fullName>
    </submittedName>
</protein>
<feature type="domain" description="SseB protein C-terminal" evidence="2">
    <location>
        <begin position="292"/>
        <end position="392"/>
    </location>
</feature>
<name>A0A1M6YAX8_9FIRM</name>
<proteinExistence type="predicted"/>
<keyword evidence="4" id="KW-1185">Reference proteome</keyword>
<dbReference type="EMBL" id="FRAC01000024">
    <property type="protein sequence ID" value="SHL15109.1"/>
    <property type="molecule type" value="Genomic_DNA"/>
</dbReference>
<dbReference type="Pfam" id="PF07179">
    <property type="entry name" value="SseB"/>
    <property type="match status" value="1"/>
</dbReference>
<organism evidence="3 4">
    <name type="scientific">Anaerocolumna jejuensis DSM 15929</name>
    <dbReference type="NCBI Taxonomy" id="1121322"/>
    <lineage>
        <taxon>Bacteria</taxon>
        <taxon>Bacillati</taxon>
        <taxon>Bacillota</taxon>
        <taxon>Clostridia</taxon>
        <taxon>Lachnospirales</taxon>
        <taxon>Lachnospiraceae</taxon>
        <taxon>Anaerocolumna</taxon>
    </lineage>
</organism>
<dbReference type="AlphaFoldDB" id="A0A1M6YAX8"/>
<sequence length="399" mass="46267">METIQQIIKKFEATKDKQVYSEIIERIKTEELLWVSYIPFTNNYYLDFENGKPACYLFTEKKYYDEYQDYMMQQQIIVKPVENNEEQRMLMFGDLYRSGFEMIVIDNGQTHLVISLFDIIDKPDFSDVPEINRPIMNPALVCAANHFFQGLNTKRVTRDMEANMFKEIYHVKYLMPLDASKMNMEKTNADNGECIIKENSMMQFPLITNSEDKSFYPFFTDWNEFRRFDKEQKFSGNIVTFDDIKYFVDKSDGISINPYGVNITLTKDMCNVIESVAKGSPQNTVIKEQAAEKDTKVMLGEPAEYPQKMVDEICKYLKTNKNVNAAYLRLMVKDNEQSYLIVVDFSGDKNEVFSGIANAGVPFSNGKYLDFVPLSSSFGKGAVENVEPFYKKKKFGIFG</sequence>
<dbReference type="RefSeq" id="WP_073278916.1">
    <property type="nucleotide sequence ID" value="NZ_FRAC01000024.1"/>
</dbReference>
<dbReference type="OrthoDB" id="2057977at2"/>
<evidence type="ECO:0000313" key="3">
    <source>
        <dbReference type="EMBL" id="SHL15109.1"/>
    </source>
</evidence>
<dbReference type="Proteomes" id="UP000184386">
    <property type="component" value="Unassembled WGS sequence"/>
</dbReference>
<evidence type="ECO:0000259" key="1">
    <source>
        <dbReference type="Pfam" id="PF07179"/>
    </source>
</evidence>
<evidence type="ECO:0000259" key="2">
    <source>
        <dbReference type="Pfam" id="PF14581"/>
    </source>
</evidence>
<feature type="domain" description="SseB protein N-terminal" evidence="1">
    <location>
        <begin position="162"/>
        <end position="268"/>
    </location>
</feature>
<accession>A0A1M6YAX8</accession>